<evidence type="ECO:0000259" key="7">
    <source>
        <dbReference type="Pfam" id="PF02826"/>
    </source>
</evidence>
<feature type="domain" description="D-isomer specific 2-hydroxyacid dehydrogenase catalytic" evidence="6">
    <location>
        <begin position="28"/>
        <end position="317"/>
    </location>
</feature>
<dbReference type="AlphaFoldDB" id="A0A3S2VMY0"/>
<sequence length="320" mass="34000">MKNDVTIVFPDASPGTEAIFQGPLRERMEKIGRLIIHESEPDSDAEFIDRIGDAEAVILGWRLSADVLRAAKNLKVVAFTGIGVGDNVDLDLARSLGIAVCNTPGYADITVAEHTIALMLAAARHIATSDRELKEGLWDQSRSGFDLHGKKLGIVGTGGIGARVASLAKAFGMEVSAWTANPSPERAAALDLTYTDLNKVFAESDVVSLHLALTPETEGMVTADHLRRMRDGALLVNTARGGVVVEDALMAELTSGRISAALDVFHTEPLPDDHPIRSLPNVTLTPHTGYNTPDALLGIYTLAVTAVEGHFAGKPVNVVA</sequence>
<dbReference type="PROSITE" id="PS00065">
    <property type="entry name" value="D_2_HYDROXYACID_DH_1"/>
    <property type="match status" value="1"/>
</dbReference>
<accession>A0A3S2VMY0</accession>
<reference evidence="9" key="1">
    <citation type="submission" date="2019-01" db="EMBL/GenBank/DDBJ databases">
        <title>Gri0909 isolated from a small marine red alga.</title>
        <authorList>
            <person name="Kim J."/>
            <person name="Jeong S.E."/>
            <person name="Jeon C.O."/>
        </authorList>
    </citation>
    <scope>NUCLEOTIDE SEQUENCE [LARGE SCALE GENOMIC DNA]</scope>
    <source>
        <strain evidence="9">Gri0909</strain>
    </source>
</reference>
<dbReference type="PANTHER" id="PTHR42789:SF1">
    <property type="entry name" value="D-ISOMER SPECIFIC 2-HYDROXYACID DEHYDROGENASE FAMILY PROTEIN (AFU_ORTHOLOGUE AFUA_6G10090)"/>
    <property type="match status" value="1"/>
</dbReference>
<dbReference type="InterPro" id="IPR029752">
    <property type="entry name" value="D-isomer_DH_CS1"/>
</dbReference>
<comment type="similarity">
    <text evidence="1 5">Belongs to the D-isomer specific 2-hydroxyacid dehydrogenase family.</text>
</comment>
<dbReference type="InterPro" id="IPR050857">
    <property type="entry name" value="D-2-hydroxyacid_DH"/>
</dbReference>
<evidence type="ECO:0000256" key="1">
    <source>
        <dbReference type="ARBA" id="ARBA00005854"/>
    </source>
</evidence>
<dbReference type="InterPro" id="IPR036291">
    <property type="entry name" value="NAD(P)-bd_dom_sf"/>
</dbReference>
<evidence type="ECO:0000256" key="5">
    <source>
        <dbReference type="RuleBase" id="RU003719"/>
    </source>
</evidence>
<keyword evidence="4" id="KW-0520">NAD</keyword>
<dbReference type="RefSeq" id="WP_127766205.1">
    <property type="nucleotide sequence ID" value="NZ_SADE01000002.1"/>
</dbReference>
<dbReference type="SUPFAM" id="SSF51735">
    <property type="entry name" value="NAD(P)-binding Rossmann-fold domains"/>
    <property type="match status" value="1"/>
</dbReference>
<evidence type="ECO:0000259" key="6">
    <source>
        <dbReference type="Pfam" id="PF00389"/>
    </source>
</evidence>
<dbReference type="SUPFAM" id="SSF52283">
    <property type="entry name" value="Formate/glycerate dehydrogenase catalytic domain-like"/>
    <property type="match status" value="1"/>
</dbReference>
<feature type="domain" description="D-isomer specific 2-hydroxyacid dehydrogenase NAD-binding" evidence="7">
    <location>
        <begin position="116"/>
        <end position="289"/>
    </location>
</feature>
<keyword evidence="9" id="KW-1185">Reference proteome</keyword>
<dbReference type="InterPro" id="IPR006140">
    <property type="entry name" value="D-isomer_DH_NAD-bd"/>
</dbReference>
<dbReference type="GO" id="GO:0051287">
    <property type="term" value="F:NAD binding"/>
    <property type="evidence" value="ECO:0007669"/>
    <property type="project" value="InterPro"/>
</dbReference>
<dbReference type="OrthoDB" id="9793626at2"/>
<dbReference type="Gene3D" id="3.40.50.720">
    <property type="entry name" value="NAD(P)-binding Rossmann-like Domain"/>
    <property type="match status" value="2"/>
</dbReference>
<keyword evidence="2" id="KW-0028">Amino-acid biosynthesis</keyword>
<evidence type="ECO:0000256" key="3">
    <source>
        <dbReference type="ARBA" id="ARBA00023002"/>
    </source>
</evidence>
<keyword evidence="3 5" id="KW-0560">Oxidoreductase</keyword>
<evidence type="ECO:0008006" key="10">
    <source>
        <dbReference type="Google" id="ProtNLM"/>
    </source>
</evidence>
<evidence type="ECO:0000256" key="4">
    <source>
        <dbReference type="ARBA" id="ARBA00023027"/>
    </source>
</evidence>
<name>A0A3S2VMY0_9PROT</name>
<evidence type="ECO:0000313" key="9">
    <source>
        <dbReference type="Proteomes" id="UP000287447"/>
    </source>
</evidence>
<gene>
    <name evidence="8" type="ORF">EOI86_16310</name>
</gene>
<evidence type="ECO:0000256" key="2">
    <source>
        <dbReference type="ARBA" id="ARBA00022605"/>
    </source>
</evidence>
<dbReference type="Pfam" id="PF02826">
    <property type="entry name" value="2-Hacid_dh_C"/>
    <property type="match status" value="1"/>
</dbReference>
<protein>
    <recommendedName>
        <fullName evidence="10">Glycerate dehydrogenase</fullName>
    </recommendedName>
</protein>
<proteinExistence type="inferred from homology"/>
<dbReference type="InterPro" id="IPR029753">
    <property type="entry name" value="D-isomer_DH_CS"/>
</dbReference>
<dbReference type="FunFam" id="3.40.50.720:FF:000203">
    <property type="entry name" value="D-3-phosphoglycerate dehydrogenase (SerA)"/>
    <property type="match status" value="1"/>
</dbReference>
<evidence type="ECO:0000313" key="8">
    <source>
        <dbReference type="EMBL" id="RVU36729.1"/>
    </source>
</evidence>
<comment type="caution">
    <text evidence="8">The sequence shown here is derived from an EMBL/GenBank/DDBJ whole genome shotgun (WGS) entry which is preliminary data.</text>
</comment>
<dbReference type="GO" id="GO:0016616">
    <property type="term" value="F:oxidoreductase activity, acting on the CH-OH group of donors, NAD or NADP as acceptor"/>
    <property type="evidence" value="ECO:0007669"/>
    <property type="project" value="InterPro"/>
</dbReference>
<dbReference type="Pfam" id="PF00389">
    <property type="entry name" value="2-Hacid_dh"/>
    <property type="match status" value="1"/>
</dbReference>
<organism evidence="8 9">
    <name type="scientific">Hwanghaeella grinnelliae</name>
    <dbReference type="NCBI Taxonomy" id="2500179"/>
    <lineage>
        <taxon>Bacteria</taxon>
        <taxon>Pseudomonadati</taxon>
        <taxon>Pseudomonadota</taxon>
        <taxon>Alphaproteobacteria</taxon>
        <taxon>Rhodospirillales</taxon>
        <taxon>Rhodospirillaceae</taxon>
        <taxon>Hwanghaeella</taxon>
    </lineage>
</organism>
<dbReference type="InterPro" id="IPR006139">
    <property type="entry name" value="D-isomer_2_OHA_DH_cat_dom"/>
</dbReference>
<dbReference type="PROSITE" id="PS00671">
    <property type="entry name" value="D_2_HYDROXYACID_DH_3"/>
    <property type="match status" value="1"/>
</dbReference>
<dbReference type="GO" id="GO:0008652">
    <property type="term" value="P:amino acid biosynthetic process"/>
    <property type="evidence" value="ECO:0007669"/>
    <property type="project" value="UniProtKB-KW"/>
</dbReference>
<dbReference type="Proteomes" id="UP000287447">
    <property type="component" value="Unassembled WGS sequence"/>
</dbReference>
<dbReference type="PANTHER" id="PTHR42789">
    <property type="entry name" value="D-ISOMER SPECIFIC 2-HYDROXYACID DEHYDROGENASE FAMILY PROTEIN (AFU_ORTHOLOGUE AFUA_6G10090)"/>
    <property type="match status" value="1"/>
</dbReference>
<dbReference type="EMBL" id="SADE01000002">
    <property type="protein sequence ID" value="RVU36729.1"/>
    <property type="molecule type" value="Genomic_DNA"/>
</dbReference>